<dbReference type="EMBL" id="BMHC01000002">
    <property type="protein sequence ID" value="GGI21144.1"/>
    <property type="molecule type" value="Genomic_DNA"/>
</dbReference>
<dbReference type="PANTHER" id="PTHR11575:SF24">
    <property type="entry name" value="5'-NUCLEOTIDASE"/>
    <property type="match status" value="1"/>
</dbReference>
<dbReference type="SUPFAM" id="SSF55816">
    <property type="entry name" value="5'-nucleotidase (syn. UDP-sugar hydrolase), C-terminal domain"/>
    <property type="match status" value="1"/>
</dbReference>
<accession>A0A410VBJ7</accession>
<dbReference type="AlphaFoldDB" id="A0A410VBJ7"/>
<evidence type="ECO:0000259" key="7">
    <source>
        <dbReference type="Pfam" id="PF02872"/>
    </source>
</evidence>
<dbReference type="SUPFAM" id="SSF56300">
    <property type="entry name" value="Metallo-dependent phosphatases"/>
    <property type="match status" value="1"/>
</dbReference>
<evidence type="ECO:0000313" key="8">
    <source>
        <dbReference type="EMBL" id="GGI21144.1"/>
    </source>
</evidence>
<sequence length="552" mass="58614">MRYQSILTALSLVFATLPAAAQIAAPVELRILAINDFHGNLRPPPGGIRINDPEDKAKKVAVAAGGAEYMATLVKQLSEGHKNTIFVAAGDLIGASPFLSAMFHDEPSIESLSMMGLAITSVGNHEFDEGKTELLRMQNGGCHPEDGCQGPHPFTGAKFHYLAASTVESATGKSILPPYEIREFEGIPVAFIGLALKETAGIVSPSGIAGLEFRDEAETVNALVPQLKARGVEAMVVLIHQGGEPSGDYNECPEITGPIVDIVKKFDRAVDVVVSGHTHRAYVCDIDGRLVTSGDKYGALVTAIDLKLDAATRDVVSAKAENVIVANASLAKDPEQTALIDAYDKLSAPIANRPAGSVTQTLSRIPNGAGESALGDVIADAQLSATKDAKNGSAVIALTNPGGIRTDIIPRENGVVSFGDLFASQPFRNRLVTMTLTGSQLKEMLEQQWLDPKRPRILQVSNGFSYSWDASKPFGERVMADKMTLNGRPLEPATGYRVTVNDYLAVGGDGFTVAKQGTSPQYGGYDADALFAFFRAHGPIGPLPPTRILRVN</sequence>
<evidence type="ECO:0000256" key="1">
    <source>
        <dbReference type="ARBA" id="ARBA00004613"/>
    </source>
</evidence>
<dbReference type="GO" id="GO:0030288">
    <property type="term" value="C:outer membrane-bounded periplasmic space"/>
    <property type="evidence" value="ECO:0007669"/>
    <property type="project" value="TreeGrafter"/>
</dbReference>
<comment type="subcellular location">
    <subcellularLocation>
        <location evidence="1">Secreted</location>
    </subcellularLocation>
</comment>
<gene>
    <name evidence="8" type="ORF">GCM10010987_12850</name>
    <name evidence="9" type="ORF">XH86_27695</name>
</gene>
<dbReference type="Pfam" id="PF00149">
    <property type="entry name" value="Metallophos"/>
    <property type="match status" value="1"/>
</dbReference>
<comment type="similarity">
    <text evidence="2 5">Belongs to the 5'-nucleotidase family.</text>
</comment>
<reference evidence="8" key="3">
    <citation type="submission" date="2022-12" db="EMBL/GenBank/DDBJ databases">
        <authorList>
            <person name="Sun Q."/>
            <person name="Zhou Y."/>
        </authorList>
    </citation>
    <scope>NUCLEOTIDE SEQUENCE</scope>
    <source>
        <strain evidence="8">CGMCC 1.15034</strain>
    </source>
</reference>
<keyword evidence="5" id="KW-0547">Nucleotide-binding</keyword>
<dbReference type="InterPro" id="IPR036907">
    <property type="entry name" value="5'-Nucleotdase_C_sf"/>
</dbReference>
<dbReference type="PROSITE" id="PS00785">
    <property type="entry name" value="5_NUCLEOTIDASE_1"/>
    <property type="match status" value="1"/>
</dbReference>
<dbReference type="FunFam" id="3.90.780.10:FF:000004">
    <property type="entry name" value="UDP-sugar hydrolase, putative"/>
    <property type="match status" value="1"/>
</dbReference>
<keyword evidence="3" id="KW-0964">Secreted</keyword>
<dbReference type="Gene3D" id="3.90.780.10">
    <property type="entry name" value="5'-Nucleotidase, C-terminal domain"/>
    <property type="match status" value="1"/>
</dbReference>
<protein>
    <submittedName>
        <fullName evidence="9">Bifunctional metallophosphatase/5'-nucleotidase</fullName>
    </submittedName>
    <submittedName>
        <fullName evidence="8">Multifunctional 2',3'-cyclic-nucleotide 2'-phosphodiesterase/5'-nucleotidase/3'-nucleotidase</fullName>
    </submittedName>
</protein>
<organism evidence="8 11">
    <name type="scientific">Bradyrhizobium guangdongense</name>
    <dbReference type="NCBI Taxonomy" id="1325090"/>
    <lineage>
        <taxon>Bacteria</taxon>
        <taxon>Pseudomonadati</taxon>
        <taxon>Pseudomonadota</taxon>
        <taxon>Alphaproteobacteria</taxon>
        <taxon>Hyphomicrobiales</taxon>
        <taxon>Nitrobacteraceae</taxon>
        <taxon>Bradyrhizobium</taxon>
    </lineage>
</organism>
<dbReference type="CDD" id="cd07412">
    <property type="entry name" value="MPP_YhcR_N"/>
    <property type="match status" value="1"/>
</dbReference>
<proteinExistence type="inferred from homology"/>
<dbReference type="GO" id="GO:0008768">
    <property type="term" value="F:UDP-sugar diphosphatase activity"/>
    <property type="evidence" value="ECO:0007669"/>
    <property type="project" value="TreeGrafter"/>
</dbReference>
<reference evidence="8" key="1">
    <citation type="journal article" date="2014" name="Int. J. Syst. Evol. Microbiol.">
        <title>Complete genome sequence of Corynebacterium casei LMG S-19264T (=DSM 44701T), isolated from a smear-ripened cheese.</title>
        <authorList>
            <consortium name="US DOE Joint Genome Institute (JGI-PGF)"/>
            <person name="Walter F."/>
            <person name="Albersmeier A."/>
            <person name="Kalinowski J."/>
            <person name="Ruckert C."/>
        </authorList>
    </citation>
    <scope>NUCLEOTIDE SEQUENCE</scope>
    <source>
        <strain evidence="8">CGMCC 1.15034</strain>
    </source>
</reference>
<feature type="domain" description="Calcineurin-like phosphoesterase" evidence="6">
    <location>
        <begin position="29"/>
        <end position="280"/>
    </location>
</feature>
<dbReference type="PRINTS" id="PR01607">
    <property type="entry name" value="APYRASEFAMLY"/>
</dbReference>
<dbReference type="GO" id="GO:0046872">
    <property type="term" value="F:metal ion binding"/>
    <property type="evidence" value="ECO:0007669"/>
    <property type="project" value="InterPro"/>
</dbReference>
<evidence type="ECO:0000313" key="11">
    <source>
        <dbReference type="Proteomes" id="UP000625079"/>
    </source>
</evidence>
<feature type="chain" id="PRO_5041746552" evidence="5">
    <location>
        <begin position="22"/>
        <end position="552"/>
    </location>
</feature>
<dbReference type="InterPro" id="IPR008334">
    <property type="entry name" value="5'-Nucleotdase_C"/>
</dbReference>
<dbReference type="InterPro" id="IPR006179">
    <property type="entry name" value="5_nucleotidase/apyrase"/>
</dbReference>
<keyword evidence="4 5" id="KW-0732">Signal</keyword>
<dbReference type="InterPro" id="IPR041831">
    <property type="entry name" value="YhcR_MPP"/>
</dbReference>
<dbReference type="Gene3D" id="3.60.21.10">
    <property type="match status" value="1"/>
</dbReference>
<evidence type="ECO:0000256" key="5">
    <source>
        <dbReference type="RuleBase" id="RU362119"/>
    </source>
</evidence>
<evidence type="ECO:0000256" key="4">
    <source>
        <dbReference type="ARBA" id="ARBA00022729"/>
    </source>
</evidence>
<dbReference type="InterPro" id="IPR029052">
    <property type="entry name" value="Metallo-depent_PP-like"/>
</dbReference>
<evidence type="ECO:0000256" key="3">
    <source>
        <dbReference type="ARBA" id="ARBA00022525"/>
    </source>
</evidence>
<name>A0A410VBJ7_9BRAD</name>
<reference evidence="9 10" key="2">
    <citation type="submission" date="2018-06" db="EMBL/GenBank/DDBJ databases">
        <title>Comparative genomics of rhizobia nodulating Arachis hypogaea in China.</title>
        <authorList>
            <person name="Li Y."/>
        </authorList>
    </citation>
    <scope>NUCLEOTIDE SEQUENCE [LARGE SCALE GENOMIC DNA]</scope>
    <source>
        <strain evidence="9 10">CCBAU 51658</strain>
    </source>
</reference>
<dbReference type="GO" id="GO:0005576">
    <property type="term" value="C:extracellular region"/>
    <property type="evidence" value="ECO:0007669"/>
    <property type="project" value="UniProtKB-SubCell"/>
</dbReference>
<evidence type="ECO:0000313" key="10">
    <source>
        <dbReference type="Proteomes" id="UP000593880"/>
    </source>
</evidence>
<dbReference type="InterPro" id="IPR006146">
    <property type="entry name" value="5'-Nucleotdase_CS"/>
</dbReference>
<evidence type="ECO:0000313" key="9">
    <source>
        <dbReference type="EMBL" id="QOZ62095.1"/>
    </source>
</evidence>
<evidence type="ECO:0000256" key="2">
    <source>
        <dbReference type="ARBA" id="ARBA00006654"/>
    </source>
</evidence>
<dbReference type="GO" id="GO:0000166">
    <property type="term" value="F:nucleotide binding"/>
    <property type="evidence" value="ECO:0007669"/>
    <property type="project" value="UniProtKB-KW"/>
</dbReference>
<dbReference type="Pfam" id="PF02872">
    <property type="entry name" value="5_nucleotid_C"/>
    <property type="match status" value="1"/>
</dbReference>
<keyword evidence="5" id="KW-0378">Hydrolase</keyword>
<dbReference type="PANTHER" id="PTHR11575">
    <property type="entry name" value="5'-NUCLEOTIDASE-RELATED"/>
    <property type="match status" value="1"/>
</dbReference>
<dbReference type="InterPro" id="IPR004843">
    <property type="entry name" value="Calcineurin-like_PHP"/>
</dbReference>
<feature type="domain" description="5'-Nucleotidase C-terminal" evidence="7">
    <location>
        <begin position="358"/>
        <end position="515"/>
    </location>
</feature>
<feature type="signal peptide" evidence="5">
    <location>
        <begin position="1"/>
        <end position="21"/>
    </location>
</feature>
<dbReference type="Proteomes" id="UP000593880">
    <property type="component" value="Chromosome"/>
</dbReference>
<dbReference type="FunFam" id="3.60.21.10:FF:000070">
    <property type="entry name" value="5`-nucleotidase family protein"/>
    <property type="match status" value="1"/>
</dbReference>
<dbReference type="OrthoDB" id="9803927at2"/>
<dbReference type="EMBL" id="CP030057">
    <property type="protein sequence ID" value="QOZ62095.1"/>
    <property type="molecule type" value="Genomic_DNA"/>
</dbReference>
<keyword evidence="10" id="KW-1185">Reference proteome</keyword>
<dbReference type="GO" id="GO:0008253">
    <property type="term" value="F:5'-nucleotidase activity"/>
    <property type="evidence" value="ECO:0007669"/>
    <property type="project" value="TreeGrafter"/>
</dbReference>
<dbReference type="GO" id="GO:0009166">
    <property type="term" value="P:nucleotide catabolic process"/>
    <property type="evidence" value="ECO:0007669"/>
    <property type="project" value="InterPro"/>
</dbReference>
<dbReference type="RefSeq" id="WP_128967682.1">
    <property type="nucleotide sequence ID" value="NZ_BMHC01000002.1"/>
</dbReference>
<dbReference type="Proteomes" id="UP000625079">
    <property type="component" value="Unassembled WGS sequence"/>
</dbReference>
<evidence type="ECO:0000259" key="6">
    <source>
        <dbReference type="Pfam" id="PF00149"/>
    </source>
</evidence>